<proteinExistence type="predicted"/>
<dbReference type="AlphaFoldDB" id="A0A410JQ20"/>
<dbReference type="OrthoDB" id="1248859at2"/>
<protein>
    <submittedName>
        <fullName evidence="1">Uncharacterized protein</fullName>
    </submittedName>
</protein>
<dbReference type="RefSeq" id="WP_128500741.1">
    <property type="nucleotide sequence ID" value="NZ_CP035107.1"/>
</dbReference>
<gene>
    <name evidence="1" type="ORF">EQP59_02135</name>
</gene>
<evidence type="ECO:0000313" key="1">
    <source>
        <dbReference type="EMBL" id="QAR30239.1"/>
    </source>
</evidence>
<dbReference type="Proteomes" id="UP000287701">
    <property type="component" value="Chromosome"/>
</dbReference>
<organism evidence="1 2">
    <name type="scientific">Ornithobacterium rhinotracheale</name>
    <dbReference type="NCBI Taxonomy" id="28251"/>
    <lineage>
        <taxon>Bacteria</taxon>
        <taxon>Pseudomonadati</taxon>
        <taxon>Bacteroidota</taxon>
        <taxon>Flavobacteriia</taxon>
        <taxon>Flavobacteriales</taxon>
        <taxon>Weeksellaceae</taxon>
        <taxon>Ornithobacterium</taxon>
    </lineage>
</organism>
<sequence>MPLPELNLGIKGYQNPLGLNKDTMGEERVIVRNDNSLYRHCIKITISDTEVGVAKIQINDTVIEIPTYKLTLTDDKTKEISVYEVTRDILQFSEKKVKKSFWSFLGIRFFDTQHLLYENIAFEPQKDMLNKFTLHRYRSKSENTLAYDFYHNDQHLFLFAGVLPVIKTSKSDYHFMVIDKAQGQKFIGDISYREKMLKLTPKVELTLVQRAKVAKKFKYSNNGKLEKRIYL</sequence>
<name>A0A410JQ20_ORNRH</name>
<evidence type="ECO:0000313" key="2">
    <source>
        <dbReference type="Proteomes" id="UP000287701"/>
    </source>
</evidence>
<reference evidence="1 2" key="1">
    <citation type="submission" date="2019-01" db="EMBL/GenBank/DDBJ databases">
        <title>Whole Genome of Ornithobacterium rhinotracheale FARPER-174b.</title>
        <authorList>
            <person name="Tataje-Lavanda L.A."/>
            <person name="Montalvan A."/>
            <person name="Montesinos R."/>
            <person name="Zimic M."/>
            <person name="Fernandez-Sanchez M."/>
            <person name="Fernandez-Diaz M."/>
        </authorList>
    </citation>
    <scope>NUCLEOTIDE SEQUENCE [LARGE SCALE GENOMIC DNA]</scope>
    <source>
        <strain evidence="1 2">FARPER-174b</strain>
    </source>
</reference>
<accession>A0A410JQ20</accession>
<dbReference type="EMBL" id="CP035107">
    <property type="protein sequence ID" value="QAR30239.1"/>
    <property type="molecule type" value="Genomic_DNA"/>
</dbReference>